<dbReference type="SMART" id="SM01021">
    <property type="entry name" value="Bac_rhodopsin"/>
    <property type="match status" value="1"/>
</dbReference>
<dbReference type="Gene3D" id="1.20.1070.10">
    <property type="entry name" value="Rhodopsin 7-helix transmembrane proteins"/>
    <property type="match status" value="1"/>
</dbReference>
<evidence type="ECO:0000256" key="12">
    <source>
        <dbReference type="SAM" id="Phobius"/>
    </source>
</evidence>
<dbReference type="FunFam" id="1.20.1070.10:FF:000160">
    <property type="entry name" value="Related to Opsin-1"/>
    <property type="match status" value="1"/>
</dbReference>
<dbReference type="PROSITE" id="PS00950">
    <property type="entry name" value="BACTERIAL_OPSIN_1"/>
    <property type="match status" value="1"/>
</dbReference>
<feature type="transmembrane region" description="Helical" evidence="12">
    <location>
        <begin position="160"/>
        <end position="178"/>
    </location>
</feature>
<evidence type="ECO:0000256" key="10">
    <source>
        <dbReference type="ARBA" id="ARBA00023170"/>
    </source>
</evidence>
<dbReference type="InterPro" id="IPR001425">
    <property type="entry name" value="Arc/bac/fun_rhodopsins"/>
</dbReference>
<dbReference type="CDD" id="cd15239">
    <property type="entry name" value="7tm_YRO2_fungal-like"/>
    <property type="match status" value="1"/>
</dbReference>
<feature type="compositionally biased region" description="Low complexity" evidence="11">
    <location>
        <begin position="311"/>
        <end position="321"/>
    </location>
</feature>
<evidence type="ECO:0000256" key="4">
    <source>
        <dbReference type="ARBA" id="ARBA00022606"/>
    </source>
</evidence>
<evidence type="ECO:0000256" key="6">
    <source>
        <dbReference type="ARBA" id="ARBA00022925"/>
    </source>
</evidence>
<dbReference type="InterPro" id="IPR043476">
    <property type="entry name" value="Yro2-like_7TM"/>
</dbReference>
<keyword evidence="7 12" id="KW-1133">Transmembrane helix</keyword>
<dbReference type="eggNOG" id="ENOG502QQVQ">
    <property type="taxonomic scope" value="Eukaryota"/>
</dbReference>
<keyword evidence="9 12" id="KW-0472">Membrane</keyword>
<feature type="compositionally biased region" description="Basic and acidic residues" evidence="11">
    <location>
        <begin position="322"/>
        <end position="331"/>
    </location>
</feature>
<dbReference type="Pfam" id="PF01036">
    <property type="entry name" value="Bac_rhodopsin"/>
    <property type="match status" value="1"/>
</dbReference>
<feature type="compositionally biased region" description="Gly residues" evidence="11">
    <location>
        <begin position="298"/>
        <end position="310"/>
    </location>
</feature>
<evidence type="ECO:0000256" key="11">
    <source>
        <dbReference type="SAM" id="MobiDB-lite"/>
    </source>
</evidence>
<dbReference type="AlphaFoldDB" id="M7SCQ0"/>
<dbReference type="GO" id="GO:0005216">
    <property type="term" value="F:monoatomic ion channel activity"/>
    <property type="evidence" value="ECO:0007669"/>
    <property type="project" value="InterPro"/>
</dbReference>
<dbReference type="HOGENOM" id="CLU_054785_2_1_1"/>
<keyword evidence="6" id="KW-0681">Retinal protein</keyword>
<evidence type="ECO:0000256" key="9">
    <source>
        <dbReference type="ARBA" id="ARBA00023136"/>
    </source>
</evidence>
<dbReference type="EMBL" id="KB707516">
    <property type="protein sequence ID" value="EMR61963.1"/>
    <property type="molecule type" value="Genomic_DNA"/>
</dbReference>
<reference evidence="14" key="1">
    <citation type="journal article" date="2013" name="Genome Announc.">
        <title>Draft genome sequence of the grapevine dieback fungus Eutypa lata UCR-EL1.</title>
        <authorList>
            <person name="Blanco-Ulate B."/>
            <person name="Rolshausen P.E."/>
            <person name="Cantu D."/>
        </authorList>
    </citation>
    <scope>NUCLEOTIDE SEQUENCE [LARGE SCALE GENOMIC DNA]</scope>
    <source>
        <strain evidence="14">UCR-EL1</strain>
    </source>
</reference>
<name>M7SCQ0_EUTLA</name>
<dbReference type="OMA" id="MPWPTIL"/>
<evidence type="ECO:0000256" key="3">
    <source>
        <dbReference type="ARBA" id="ARBA00022543"/>
    </source>
</evidence>
<dbReference type="PRINTS" id="PR00251">
    <property type="entry name" value="BACTRLOPSIN"/>
</dbReference>
<feature type="transmembrane region" description="Helical" evidence="12">
    <location>
        <begin position="229"/>
        <end position="249"/>
    </location>
</feature>
<feature type="transmembrane region" description="Helical" evidence="12">
    <location>
        <begin position="199"/>
        <end position="217"/>
    </location>
</feature>
<dbReference type="PANTHER" id="PTHR28286">
    <property type="match status" value="1"/>
</dbReference>
<dbReference type="GO" id="GO:0005886">
    <property type="term" value="C:plasma membrane"/>
    <property type="evidence" value="ECO:0007669"/>
    <property type="project" value="TreeGrafter"/>
</dbReference>
<evidence type="ECO:0000313" key="13">
    <source>
        <dbReference type="EMBL" id="EMR61963.1"/>
    </source>
</evidence>
<feature type="transmembrane region" description="Helical" evidence="12">
    <location>
        <begin position="28"/>
        <end position="49"/>
    </location>
</feature>
<dbReference type="GO" id="GO:0005783">
    <property type="term" value="C:endoplasmic reticulum"/>
    <property type="evidence" value="ECO:0007669"/>
    <property type="project" value="TreeGrafter"/>
</dbReference>
<feature type="region of interest" description="Disordered" evidence="11">
    <location>
        <begin position="272"/>
        <end position="363"/>
    </location>
</feature>
<evidence type="ECO:0000256" key="7">
    <source>
        <dbReference type="ARBA" id="ARBA00022989"/>
    </source>
</evidence>
<protein>
    <submittedName>
        <fullName evidence="13">Putative opsin-like protein</fullName>
    </submittedName>
</protein>
<keyword evidence="5 12" id="KW-0812">Transmembrane</keyword>
<keyword evidence="8" id="KW-0157">Chromophore</keyword>
<organism evidence="13 14">
    <name type="scientific">Eutypa lata (strain UCR-EL1)</name>
    <name type="common">Grapevine dieback disease fungus</name>
    <name type="synonym">Eutypa armeniacae</name>
    <dbReference type="NCBI Taxonomy" id="1287681"/>
    <lineage>
        <taxon>Eukaryota</taxon>
        <taxon>Fungi</taxon>
        <taxon>Dikarya</taxon>
        <taxon>Ascomycota</taxon>
        <taxon>Pezizomycotina</taxon>
        <taxon>Sordariomycetes</taxon>
        <taxon>Xylariomycetidae</taxon>
        <taxon>Xylariales</taxon>
        <taxon>Diatrypaceae</taxon>
        <taxon>Eutypa</taxon>
    </lineage>
</organism>
<dbReference type="STRING" id="1287681.M7SCQ0"/>
<evidence type="ECO:0000256" key="2">
    <source>
        <dbReference type="ARBA" id="ARBA00008130"/>
    </source>
</evidence>
<dbReference type="GO" id="GO:0007602">
    <property type="term" value="P:phototransduction"/>
    <property type="evidence" value="ECO:0007669"/>
    <property type="project" value="UniProtKB-KW"/>
</dbReference>
<dbReference type="GO" id="GO:0009881">
    <property type="term" value="F:photoreceptor activity"/>
    <property type="evidence" value="ECO:0007669"/>
    <property type="project" value="UniProtKB-KW"/>
</dbReference>
<evidence type="ECO:0000313" key="14">
    <source>
        <dbReference type="Proteomes" id="UP000012174"/>
    </source>
</evidence>
<evidence type="ECO:0000256" key="5">
    <source>
        <dbReference type="ARBA" id="ARBA00022692"/>
    </source>
</evidence>
<comment type="subcellular location">
    <subcellularLocation>
        <location evidence="1">Membrane</location>
        <topology evidence="1">Multi-pass membrane protein</topology>
    </subcellularLocation>
</comment>
<feature type="transmembrane region" description="Helical" evidence="12">
    <location>
        <begin position="56"/>
        <end position="75"/>
    </location>
</feature>
<evidence type="ECO:0000256" key="8">
    <source>
        <dbReference type="ARBA" id="ARBA00022991"/>
    </source>
</evidence>
<dbReference type="Proteomes" id="UP000012174">
    <property type="component" value="Unassembled WGS sequence"/>
</dbReference>
<dbReference type="OrthoDB" id="10261467at2759"/>
<evidence type="ECO:0000256" key="1">
    <source>
        <dbReference type="ARBA" id="ARBA00004141"/>
    </source>
</evidence>
<keyword evidence="3" id="KW-0600">Photoreceptor protein</keyword>
<feature type="compositionally biased region" description="Low complexity" evidence="11">
    <location>
        <begin position="343"/>
        <end position="353"/>
    </location>
</feature>
<dbReference type="KEGG" id="ela:UCREL1_11089"/>
<dbReference type="InterPro" id="IPR018229">
    <property type="entry name" value="Rhodopsin_retinal_BS"/>
</dbReference>
<dbReference type="SUPFAM" id="SSF81321">
    <property type="entry name" value="Family A G protein-coupled receptor-like"/>
    <property type="match status" value="1"/>
</dbReference>
<keyword evidence="10" id="KW-0675">Receptor</keyword>
<keyword evidence="14" id="KW-1185">Reference proteome</keyword>
<sequence>MGGNQALNVNDVVGQQADLAITTHGSDWYFTVCAVMGLSTLIIMGLAFPKPQGHRAFHYITASITAVACIAYFSMGANLGQVPIQAEFVRSGRAQVAGAGTREIFYVRYIDWAITTPLLLLDLLLTAGVPTHTILVTLLADEIMVVTGLVGALTRTSYKWGYWTFGMVALFFIAYELLWDARRHAVRLGGVPRTSYYTCGMYLMFIWFLYPIAWGLSEGGNVIHPDSEAIFYGILDVFAKPVFGAILLWQHRAIAPTDVGLNFRERSGLGHANAGATGLHHGQHEKHEPGLASDVPGVHGGGGGGSGGAVPGTPAPASAGVHHNDGTHIHPEGPGPNVTSNPAATGGHTAHAGQPAYTGPAVI</sequence>
<dbReference type="PANTHER" id="PTHR28286:SF1">
    <property type="entry name" value="30 KDA HEAT SHOCK PROTEIN-RELATED"/>
    <property type="match status" value="1"/>
</dbReference>
<keyword evidence="4" id="KW-0716">Sensory transduction</keyword>
<gene>
    <name evidence="13" type="ORF">UCREL1_11089</name>
</gene>
<proteinExistence type="inferred from homology"/>
<accession>M7SCQ0</accession>
<comment type="similarity">
    <text evidence="2">Belongs to the archaeal/bacterial/fungal opsin family.</text>
</comment>